<evidence type="ECO:0000256" key="4">
    <source>
        <dbReference type="PROSITE-ProRule" id="PRU00723"/>
    </source>
</evidence>
<dbReference type="GO" id="GO:0008270">
    <property type="term" value="F:zinc ion binding"/>
    <property type="evidence" value="ECO:0007669"/>
    <property type="project" value="UniProtKB-KW"/>
</dbReference>
<organism evidence="6 7">
    <name type="scientific">Aphis gossypii</name>
    <name type="common">Cotton aphid</name>
    <dbReference type="NCBI Taxonomy" id="80765"/>
    <lineage>
        <taxon>Eukaryota</taxon>
        <taxon>Metazoa</taxon>
        <taxon>Ecdysozoa</taxon>
        <taxon>Arthropoda</taxon>
        <taxon>Hexapoda</taxon>
        <taxon>Insecta</taxon>
        <taxon>Pterygota</taxon>
        <taxon>Neoptera</taxon>
        <taxon>Paraneoptera</taxon>
        <taxon>Hemiptera</taxon>
        <taxon>Sternorrhyncha</taxon>
        <taxon>Aphidomorpha</taxon>
        <taxon>Aphidoidea</taxon>
        <taxon>Aphididae</taxon>
        <taxon>Aphidini</taxon>
        <taxon>Aphis</taxon>
        <taxon>Aphis</taxon>
    </lineage>
</organism>
<evidence type="ECO:0000313" key="6">
    <source>
        <dbReference type="EMBL" id="CAH1708112.1"/>
    </source>
</evidence>
<protein>
    <recommendedName>
        <fullName evidence="5">C3H1-type domain-containing protein</fullName>
    </recommendedName>
</protein>
<gene>
    <name evidence="6" type="ORF">APHIGO_LOCUS281</name>
</gene>
<keyword evidence="1 4" id="KW-0479">Metal-binding</keyword>
<dbReference type="Proteomes" id="UP001154329">
    <property type="component" value="Chromosome 1"/>
</dbReference>
<sequence>MDRHNRSMLMKRRLITGSGIKNKQFKDEEKVCQYFLRGKCLKENNCTYSHQQPNGHKMKLCKLYFMNSCSKEDT</sequence>
<evidence type="ECO:0000259" key="5">
    <source>
        <dbReference type="PROSITE" id="PS50103"/>
    </source>
</evidence>
<reference evidence="6" key="2">
    <citation type="submission" date="2022-10" db="EMBL/GenBank/DDBJ databases">
        <authorList>
            <consortium name="ENA_rothamsted_submissions"/>
            <consortium name="culmorum"/>
            <person name="King R."/>
        </authorList>
    </citation>
    <scope>NUCLEOTIDE SEQUENCE</scope>
</reference>
<keyword evidence="7" id="KW-1185">Reference proteome</keyword>
<name>A0A9P0IJT1_APHGO</name>
<proteinExistence type="predicted"/>
<dbReference type="SMART" id="SM00356">
    <property type="entry name" value="ZnF_C3H1"/>
    <property type="match status" value="1"/>
</dbReference>
<accession>A0A9P0IJT1</accession>
<dbReference type="InterPro" id="IPR036855">
    <property type="entry name" value="Znf_CCCH_sf"/>
</dbReference>
<dbReference type="Gene3D" id="4.10.1000.10">
    <property type="entry name" value="Zinc finger, CCCH-type"/>
    <property type="match status" value="1"/>
</dbReference>
<feature type="zinc finger region" description="C3H1-type" evidence="4">
    <location>
        <begin position="26"/>
        <end position="53"/>
    </location>
</feature>
<dbReference type="InterPro" id="IPR000571">
    <property type="entry name" value="Znf_CCCH"/>
</dbReference>
<keyword evidence="2 4" id="KW-0863">Zinc-finger</keyword>
<dbReference type="AlphaFoldDB" id="A0A9P0IJT1"/>
<keyword evidence="3 4" id="KW-0862">Zinc</keyword>
<reference evidence="6" key="1">
    <citation type="submission" date="2022-02" db="EMBL/GenBank/DDBJ databases">
        <authorList>
            <person name="King R."/>
        </authorList>
    </citation>
    <scope>NUCLEOTIDE SEQUENCE</scope>
</reference>
<dbReference type="InterPro" id="IPR032297">
    <property type="entry name" value="Torus"/>
</dbReference>
<dbReference type="Pfam" id="PF16131">
    <property type="entry name" value="Torus"/>
    <property type="match status" value="1"/>
</dbReference>
<dbReference type="EMBL" id="OU899034">
    <property type="protein sequence ID" value="CAH1708112.1"/>
    <property type="molecule type" value="Genomic_DNA"/>
</dbReference>
<feature type="domain" description="C3H1-type" evidence="5">
    <location>
        <begin position="26"/>
        <end position="53"/>
    </location>
</feature>
<evidence type="ECO:0000256" key="3">
    <source>
        <dbReference type="ARBA" id="ARBA00022833"/>
    </source>
</evidence>
<evidence type="ECO:0000313" key="7">
    <source>
        <dbReference type="Proteomes" id="UP001154329"/>
    </source>
</evidence>
<evidence type="ECO:0000256" key="2">
    <source>
        <dbReference type="ARBA" id="ARBA00022771"/>
    </source>
</evidence>
<dbReference type="PROSITE" id="PS50103">
    <property type="entry name" value="ZF_C3H1"/>
    <property type="match status" value="1"/>
</dbReference>
<dbReference type="SUPFAM" id="SSF90229">
    <property type="entry name" value="CCCH zinc finger"/>
    <property type="match status" value="1"/>
</dbReference>
<evidence type="ECO:0000256" key="1">
    <source>
        <dbReference type="ARBA" id="ARBA00022723"/>
    </source>
</evidence>